<dbReference type="AlphaFoldDB" id="A0A154PT27"/>
<evidence type="ECO:0000313" key="1">
    <source>
        <dbReference type="EMBL" id="KZC15066.1"/>
    </source>
</evidence>
<keyword evidence="2" id="KW-1185">Reference proteome</keyword>
<feature type="non-terminal residue" evidence="1">
    <location>
        <position position="192"/>
    </location>
</feature>
<dbReference type="OrthoDB" id="4062651at2759"/>
<organism evidence="1 2">
    <name type="scientific">Dufourea novaeangliae</name>
    <name type="common">Sweat bee</name>
    <dbReference type="NCBI Taxonomy" id="178035"/>
    <lineage>
        <taxon>Eukaryota</taxon>
        <taxon>Metazoa</taxon>
        <taxon>Ecdysozoa</taxon>
        <taxon>Arthropoda</taxon>
        <taxon>Hexapoda</taxon>
        <taxon>Insecta</taxon>
        <taxon>Pterygota</taxon>
        <taxon>Neoptera</taxon>
        <taxon>Endopterygota</taxon>
        <taxon>Hymenoptera</taxon>
        <taxon>Apocrita</taxon>
        <taxon>Aculeata</taxon>
        <taxon>Apoidea</taxon>
        <taxon>Anthophila</taxon>
        <taxon>Halictidae</taxon>
        <taxon>Rophitinae</taxon>
        <taxon>Dufourea</taxon>
    </lineage>
</organism>
<gene>
    <name evidence="1" type="ORF">WN55_09368</name>
</gene>
<accession>A0A154PT27</accession>
<protein>
    <submittedName>
        <fullName evidence="1">Uncharacterized protein</fullName>
    </submittedName>
</protein>
<dbReference type="EMBL" id="KQ435207">
    <property type="protein sequence ID" value="KZC15066.1"/>
    <property type="molecule type" value="Genomic_DNA"/>
</dbReference>
<dbReference type="Proteomes" id="UP000076502">
    <property type="component" value="Unassembled WGS sequence"/>
</dbReference>
<feature type="non-terminal residue" evidence="1">
    <location>
        <position position="1"/>
    </location>
</feature>
<dbReference type="STRING" id="178035.A0A154PT27"/>
<sequence length="192" mass="21501">KLLEEKVGPQDNTDFSESLIFRLPSDTNDNKMVNSNVKENILNDNSLEGKMQSTKLVSISKKHNKPCLENIENQQSVKVEMSDLMKFNSEYSTEDNLQECILKKQELSTCELPLFLNEFGHTVEQAKLIQEMVSNELPAFLNNSMATFSNSLQKNSMNNSSCVCTLNIKENEVASAELPQCIVELGADSATN</sequence>
<proteinExistence type="predicted"/>
<reference evidence="1 2" key="1">
    <citation type="submission" date="2015-07" db="EMBL/GenBank/DDBJ databases">
        <title>The genome of Dufourea novaeangliae.</title>
        <authorList>
            <person name="Pan H."/>
            <person name="Kapheim K."/>
        </authorList>
    </citation>
    <scope>NUCLEOTIDE SEQUENCE [LARGE SCALE GENOMIC DNA]</scope>
    <source>
        <strain evidence="1">0120121106</strain>
        <tissue evidence="1">Whole body</tissue>
    </source>
</reference>
<name>A0A154PT27_DUFNO</name>
<evidence type="ECO:0000313" key="2">
    <source>
        <dbReference type="Proteomes" id="UP000076502"/>
    </source>
</evidence>